<sequence>MKSSLEIAQEAQLLPIDEIAERIGLETDEIEPYGRFKGKVSLSVLDRRRDAPNAKIVCVAGITPTKAGEGKTTTAVGLTQGLGAIGRQPVLCLREASLGPVFGVKGGAAGGGMTQVVPMEDINLHFTGDIHAIGAANNLLAAMIDASILHGNPHRLDPLQIGWRRAVDINDRALRHVAVGLGGRANGYPRESGFDITAASEVMAILAVARDLPDLRRRLGAITVGYSYDGEPVTAEDLQAAGAMTVLLKEAIKPNLVQTLEGQPCLMHCGPFANIAHGNSSLVGTLTGQKLGEYVVTESGFGSDMGMEKFFDIVCRVGGIAPSAVVLVSTVRALKHHGGVEDDPRIEEEQGMASLEAGAANLRRHLEIVREFGVPCVVAVNRRPGDTDEEVELVRRLALEAGAFAAEENDGFARGGAGAAQLAEAVVEACEQPNTFAQLYPDGASIREKIEAIATRVYGARDVAIAPEAAKKIEQFTAQGLAALPVCMAKTPLSLSSDPTLLNAPEGFTLPVRDIRAYTGAGWLVPLCGDIVQMPGLGKTPAAHNIDIDADGRTVGLF</sequence>
<dbReference type="InterPro" id="IPR000559">
    <property type="entry name" value="Formate_THF_ligase"/>
</dbReference>
<evidence type="ECO:0000256" key="8">
    <source>
        <dbReference type="HAMAP-Rule" id="MF_01543"/>
    </source>
</evidence>
<dbReference type="EMBL" id="CADCVL010000057">
    <property type="protein sequence ID" value="CAA9466472.1"/>
    <property type="molecule type" value="Genomic_DNA"/>
</dbReference>
<dbReference type="UniPathway" id="UPA00193"/>
<keyword evidence="3 8" id="KW-0436">Ligase</keyword>
<dbReference type="SUPFAM" id="SSF52540">
    <property type="entry name" value="P-loop containing nucleoside triphosphate hydrolases"/>
    <property type="match status" value="1"/>
</dbReference>
<dbReference type="FunFam" id="3.10.410.10:FF:000001">
    <property type="entry name" value="Putative formate--tetrahydrofolate ligase"/>
    <property type="match status" value="1"/>
</dbReference>
<dbReference type="InterPro" id="IPR020628">
    <property type="entry name" value="Formate_THF_ligase_CS"/>
</dbReference>
<dbReference type="GO" id="GO:0005524">
    <property type="term" value="F:ATP binding"/>
    <property type="evidence" value="ECO:0007669"/>
    <property type="project" value="UniProtKB-UniRule"/>
</dbReference>
<dbReference type="FunFam" id="3.30.1510.10:FF:000001">
    <property type="entry name" value="Formate--tetrahydrofolate ligase"/>
    <property type="match status" value="1"/>
</dbReference>
<gene>
    <name evidence="8" type="primary">fhs</name>
    <name evidence="9" type="ORF">AVDCRST_MAG65-334</name>
</gene>
<dbReference type="InterPro" id="IPR027417">
    <property type="entry name" value="P-loop_NTPase"/>
</dbReference>
<evidence type="ECO:0000256" key="4">
    <source>
        <dbReference type="ARBA" id="ARBA00022741"/>
    </source>
</evidence>
<dbReference type="CDD" id="cd00477">
    <property type="entry name" value="FTHFS"/>
    <property type="match status" value="1"/>
</dbReference>
<dbReference type="Gene3D" id="3.10.410.10">
    <property type="entry name" value="Formyltetrahydrofolate synthetase, domain 3"/>
    <property type="match status" value="1"/>
</dbReference>
<organism evidence="9">
    <name type="scientific">uncultured Solirubrobacteraceae bacterium</name>
    <dbReference type="NCBI Taxonomy" id="1162706"/>
    <lineage>
        <taxon>Bacteria</taxon>
        <taxon>Bacillati</taxon>
        <taxon>Actinomycetota</taxon>
        <taxon>Thermoleophilia</taxon>
        <taxon>Solirubrobacterales</taxon>
        <taxon>Solirubrobacteraceae</taxon>
        <taxon>environmental samples</taxon>
    </lineage>
</organism>
<evidence type="ECO:0000256" key="1">
    <source>
        <dbReference type="ARBA" id="ARBA00004777"/>
    </source>
</evidence>
<reference evidence="9" key="1">
    <citation type="submission" date="2020-02" db="EMBL/GenBank/DDBJ databases">
        <authorList>
            <person name="Meier V. D."/>
        </authorList>
    </citation>
    <scope>NUCLEOTIDE SEQUENCE</scope>
    <source>
        <strain evidence="9">AVDCRST_MAG65</strain>
    </source>
</reference>
<evidence type="ECO:0000256" key="7">
    <source>
        <dbReference type="ARBA" id="ARBA00061363"/>
    </source>
</evidence>
<dbReference type="EC" id="6.3.4.3" evidence="8"/>
<comment type="catalytic activity">
    <reaction evidence="6 8">
        <text>(6S)-5,6,7,8-tetrahydrofolate + formate + ATP = (6R)-10-formyltetrahydrofolate + ADP + phosphate</text>
        <dbReference type="Rhea" id="RHEA:20221"/>
        <dbReference type="ChEBI" id="CHEBI:15740"/>
        <dbReference type="ChEBI" id="CHEBI:30616"/>
        <dbReference type="ChEBI" id="CHEBI:43474"/>
        <dbReference type="ChEBI" id="CHEBI:57453"/>
        <dbReference type="ChEBI" id="CHEBI:195366"/>
        <dbReference type="ChEBI" id="CHEBI:456216"/>
        <dbReference type="EC" id="6.3.4.3"/>
    </reaction>
</comment>
<comment type="pathway">
    <text evidence="1 8">One-carbon metabolism; tetrahydrofolate interconversion.</text>
</comment>
<keyword evidence="4 8" id="KW-0547">Nucleotide-binding</keyword>
<evidence type="ECO:0000256" key="3">
    <source>
        <dbReference type="ARBA" id="ARBA00022598"/>
    </source>
</evidence>
<dbReference type="Pfam" id="PF01268">
    <property type="entry name" value="FTHFS"/>
    <property type="match status" value="1"/>
</dbReference>
<feature type="binding site" evidence="8">
    <location>
        <begin position="65"/>
        <end position="72"/>
    </location>
    <ligand>
        <name>ATP</name>
        <dbReference type="ChEBI" id="CHEBI:30616"/>
    </ligand>
</feature>
<keyword evidence="5 8" id="KW-0067">ATP-binding</keyword>
<evidence type="ECO:0000256" key="5">
    <source>
        <dbReference type="ARBA" id="ARBA00022840"/>
    </source>
</evidence>
<dbReference type="Gene3D" id="3.30.1510.10">
    <property type="entry name" value="Domain 2, N(10)-formyltetrahydrofolate synthetase"/>
    <property type="match status" value="1"/>
</dbReference>
<name>A0A6J4RHX3_9ACTN</name>
<dbReference type="HAMAP" id="MF_01543">
    <property type="entry name" value="FTHFS"/>
    <property type="match status" value="1"/>
</dbReference>
<protein>
    <recommendedName>
        <fullName evidence="8">Formate--tetrahydrofolate ligase</fullName>
        <ecNumber evidence="8">6.3.4.3</ecNumber>
    </recommendedName>
    <alternativeName>
        <fullName evidence="8">Formyltetrahydrofolate synthetase</fullName>
        <shortName evidence="8">FHS</shortName>
        <shortName evidence="8">FTHFS</shortName>
    </alternativeName>
</protein>
<dbReference type="PROSITE" id="PS00722">
    <property type="entry name" value="FTHFS_2"/>
    <property type="match status" value="1"/>
</dbReference>
<dbReference type="AlphaFoldDB" id="A0A6J4RHX3"/>
<evidence type="ECO:0000256" key="2">
    <source>
        <dbReference type="ARBA" id="ARBA00022563"/>
    </source>
</evidence>
<keyword evidence="2 8" id="KW-0554">One-carbon metabolism</keyword>
<comment type="similarity">
    <text evidence="7 8">Belongs to the formate--tetrahydrofolate ligase family.</text>
</comment>
<dbReference type="Gene3D" id="3.40.50.300">
    <property type="entry name" value="P-loop containing nucleotide triphosphate hydrolases"/>
    <property type="match status" value="1"/>
</dbReference>
<evidence type="ECO:0000256" key="6">
    <source>
        <dbReference type="ARBA" id="ARBA00049033"/>
    </source>
</evidence>
<proteinExistence type="inferred from homology"/>
<accession>A0A6J4RHX3</accession>
<evidence type="ECO:0000313" key="9">
    <source>
        <dbReference type="EMBL" id="CAA9466472.1"/>
    </source>
</evidence>
<dbReference type="GO" id="GO:0035999">
    <property type="term" value="P:tetrahydrofolate interconversion"/>
    <property type="evidence" value="ECO:0007669"/>
    <property type="project" value="UniProtKB-UniRule"/>
</dbReference>
<dbReference type="NCBIfam" id="NF010030">
    <property type="entry name" value="PRK13505.1"/>
    <property type="match status" value="1"/>
</dbReference>
<dbReference type="GO" id="GO:0004329">
    <property type="term" value="F:formate-tetrahydrofolate ligase activity"/>
    <property type="evidence" value="ECO:0007669"/>
    <property type="project" value="UniProtKB-UniRule"/>
</dbReference>